<protein>
    <submittedName>
        <fullName evidence="2">Selenocysteine lyase/cysteine desulfurase</fullName>
    </submittedName>
</protein>
<keyword evidence="2" id="KW-0456">Lyase</keyword>
<dbReference type="Gene3D" id="3.90.1150.10">
    <property type="entry name" value="Aspartate Aminotransferase, domain 1"/>
    <property type="match status" value="1"/>
</dbReference>
<evidence type="ECO:0000313" key="2">
    <source>
        <dbReference type="EMBL" id="TDQ48897.1"/>
    </source>
</evidence>
<sequence>MRTDPRAYRRAADWSTLHRVTTDSLAPTGRAAFAVPEDVAYFNTANLSPQLHTVRAAGVAALDRRGQPWTIGAADWFTDVERLRALAGALVGADAEGIALVPSTSYGFAVTARVLDVRPGDRVLVLAEEYPSGIYTWRAAGADLLTVGRNPGGTWTDAVLAALDERVDVVSVPPVHWTDGARVDLEAVAARTREVGARLVIDGSQAIGAMPFDVGALHPDAVVTVGYKWLLGPFGLGYLYLAPEHRDGAPIEQNWILREGSEDFARLVDYRDTYQPGTRRFDVGERSQFELVPMAIAALEQITAWGVERIAASLATTTGAVRRRTADLGLDAGRPEDVGPHVLGLRLPESARGGVLGALAAAGVYASVRGDALRVAPHLHVTDDDIDRLVDALATCSS</sequence>
<dbReference type="AlphaFoldDB" id="A0A4V3D7S9"/>
<dbReference type="SUPFAM" id="SSF53383">
    <property type="entry name" value="PLP-dependent transferases"/>
    <property type="match status" value="1"/>
</dbReference>
<comment type="caution">
    <text evidence="2">The sequence shown here is derived from an EMBL/GenBank/DDBJ whole genome shotgun (WGS) entry which is preliminary data.</text>
</comment>
<name>A0A4V3D7S9_9PSEU</name>
<dbReference type="Gene3D" id="3.40.640.10">
    <property type="entry name" value="Type I PLP-dependent aspartate aminotransferase-like (Major domain)"/>
    <property type="match status" value="1"/>
</dbReference>
<dbReference type="InterPro" id="IPR015422">
    <property type="entry name" value="PyrdxlP-dep_Trfase_small"/>
</dbReference>
<feature type="domain" description="Aminotransferase class V" evidence="1">
    <location>
        <begin position="79"/>
        <end position="317"/>
    </location>
</feature>
<dbReference type="Pfam" id="PF00266">
    <property type="entry name" value="Aminotran_5"/>
    <property type="match status" value="1"/>
</dbReference>
<dbReference type="PANTHER" id="PTHR43586">
    <property type="entry name" value="CYSTEINE DESULFURASE"/>
    <property type="match status" value="1"/>
</dbReference>
<accession>A0A4V3D7S9</accession>
<keyword evidence="3" id="KW-1185">Reference proteome</keyword>
<dbReference type="InterPro" id="IPR000192">
    <property type="entry name" value="Aminotrans_V_dom"/>
</dbReference>
<dbReference type="EMBL" id="SNYO01000011">
    <property type="protein sequence ID" value="TDQ48897.1"/>
    <property type="molecule type" value="Genomic_DNA"/>
</dbReference>
<dbReference type="InterPro" id="IPR015424">
    <property type="entry name" value="PyrdxlP-dep_Trfase"/>
</dbReference>
<gene>
    <name evidence="2" type="ORF">EV188_11167</name>
</gene>
<dbReference type="GO" id="GO:0016829">
    <property type="term" value="F:lyase activity"/>
    <property type="evidence" value="ECO:0007669"/>
    <property type="project" value="UniProtKB-KW"/>
</dbReference>
<evidence type="ECO:0000259" key="1">
    <source>
        <dbReference type="Pfam" id="PF00266"/>
    </source>
</evidence>
<dbReference type="InterPro" id="IPR015421">
    <property type="entry name" value="PyrdxlP-dep_Trfase_major"/>
</dbReference>
<dbReference type="PANTHER" id="PTHR43586:SF15">
    <property type="entry name" value="BLR3095 PROTEIN"/>
    <property type="match status" value="1"/>
</dbReference>
<dbReference type="Proteomes" id="UP000295705">
    <property type="component" value="Unassembled WGS sequence"/>
</dbReference>
<reference evidence="2 3" key="1">
    <citation type="submission" date="2019-03" db="EMBL/GenBank/DDBJ databases">
        <title>Genomic Encyclopedia of Type Strains, Phase IV (KMG-IV): sequencing the most valuable type-strain genomes for metagenomic binning, comparative biology and taxonomic classification.</title>
        <authorList>
            <person name="Goeker M."/>
        </authorList>
    </citation>
    <scope>NUCLEOTIDE SEQUENCE [LARGE SCALE GENOMIC DNA]</scope>
    <source>
        <strain evidence="2 3">DSM 45775</strain>
    </source>
</reference>
<organism evidence="2 3">
    <name type="scientific">Actinomycetospora succinea</name>
    <dbReference type="NCBI Taxonomy" id="663603"/>
    <lineage>
        <taxon>Bacteria</taxon>
        <taxon>Bacillati</taxon>
        <taxon>Actinomycetota</taxon>
        <taxon>Actinomycetes</taxon>
        <taxon>Pseudonocardiales</taxon>
        <taxon>Pseudonocardiaceae</taxon>
        <taxon>Actinomycetospora</taxon>
    </lineage>
</organism>
<proteinExistence type="predicted"/>
<evidence type="ECO:0000313" key="3">
    <source>
        <dbReference type="Proteomes" id="UP000295705"/>
    </source>
</evidence>